<dbReference type="EMBL" id="CAJPIN010086920">
    <property type="protein sequence ID" value="CAG2068332.1"/>
    <property type="molecule type" value="Genomic_DNA"/>
</dbReference>
<evidence type="ECO:0000313" key="3">
    <source>
        <dbReference type="Proteomes" id="UP001153148"/>
    </source>
</evidence>
<comment type="caution">
    <text evidence="2">The sequence shown here is derived from an EMBL/GenBank/DDBJ whole genome shotgun (WGS) entry which is preliminary data.</text>
</comment>
<evidence type="ECO:0000313" key="2">
    <source>
        <dbReference type="EMBL" id="CAG2068332.1"/>
    </source>
</evidence>
<dbReference type="Proteomes" id="UP001153148">
    <property type="component" value="Unassembled WGS sequence"/>
</dbReference>
<feature type="compositionally biased region" description="Basic and acidic residues" evidence="1">
    <location>
        <begin position="38"/>
        <end position="106"/>
    </location>
</feature>
<accession>A0ABN7PMH7</accession>
<feature type="compositionally biased region" description="Basic and acidic residues" evidence="1">
    <location>
        <begin position="17"/>
        <end position="27"/>
    </location>
</feature>
<organism evidence="2 3">
    <name type="scientific">Timema podura</name>
    <name type="common">Walking stick</name>
    <dbReference type="NCBI Taxonomy" id="61482"/>
    <lineage>
        <taxon>Eukaryota</taxon>
        <taxon>Metazoa</taxon>
        <taxon>Ecdysozoa</taxon>
        <taxon>Arthropoda</taxon>
        <taxon>Hexapoda</taxon>
        <taxon>Insecta</taxon>
        <taxon>Pterygota</taxon>
        <taxon>Neoptera</taxon>
        <taxon>Polyneoptera</taxon>
        <taxon>Phasmatodea</taxon>
        <taxon>Timematodea</taxon>
        <taxon>Timematoidea</taxon>
        <taxon>Timematidae</taxon>
        <taxon>Timema</taxon>
    </lineage>
</organism>
<feature type="region of interest" description="Disordered" evidence="1">
    <location>
        <begin position="1"/>
        <end position="148"/>
    </location>
</feature>
<keyword evidence="3" id="KW-1185">Reference proteome</keyword>
<gene>
    <name evidence="2" type="ORF">TPAB3V08_LOCUS15275</name>
</gene>
<sequence>SRPSSPGKSRTSGGSGRGRDTSLDNKRALGKNSPLVGRDVDRRDAIRNDRDPSWKANDSRKEQERVREKDDDRKKGERDLRRSETTDRRSRDRDRDRDQPAREAIVERGGNSRATKEESRRDDTGRKRESQMLPGIVEKTPQDRDFLP</sequence>
<name>A0ABN7PMH7_TIMPD</name>
<protein>
    <submittedName>
        <fullName evidence="2">Uncharacterized protein</fullName>
    </submittedName>
</protein>
<feature type="non-terminal residue" evidence="2">
    <location>
        <position position="148"/>
    </location>
</feature>
<feature type="non-terminal residue" evidence="2">
    <location>
        <position position="1"/>
    </location>
</feature>
<feature type="compositionally biased region" description="Basic and acidic residues" evidence="1">
    <location>
        <begin position="114"/>
        <end position="130"/>
    </location>
</feature>
<reference evidence="2" key="1">
    <citation type="submission" date="2021-03" db="EMBL/GenBank/DDBJ databases">
        <authorList>
            <person name="Tran Van P."/>
        </authorList>
    </citation>
    <scope>NUCLEOTIDE SEQUENCE</scope>
</reference>
<feature type="compositionally biased region" description="Low complexity" evidence="1">
    <location>
        <begin position="1"/>
        <end position="12"/>
    </location>
</feature>
<evidence type="ECO:0000256" key="1">
    <source>
        <dbReference type="SAM" id="MobiDB-lite"/>
    </source>
</evidence>
<proteinExistence type="predicted"/>